<dbReference type="GO" id="GO:0016747">
    <property type="term" value="F:acyltransferase activity, transferring groups other than amino-acyl groups"/>
    <property type="evidence" value="ECO:0007669"/>
    <property type="project" value="InterPro"/>
</dbReference>
<gene>
    <name evidence="2" type="ORF">SAMN05216601_107204</name>
</gene>
<keyword evidence="2" id="KW-0808">Transferase</keyword>
<dbReference type="InterPro" id="IPR053144">
    <property type="entry name" value="Acetyltransferase_Butenolide"/>
</dbReference>
<dbReference type="STRING" id="658457.SAMN05216601_107204"/>
<accession>A0A1I5NUG8</accession>
<dbReference type="CDD" id="cd04301">
    <property type="entry name" value="NAT_SF"/>
    <property type="match status" value="1"/>
</dbReference>
<name>A0A1I5NUG8_9GAMM</name>
<organism evidence="2 3">
    <name type="scientific">Ectopseudomonas composti</name>
    <dbReference type="NCBI Taxonomy" id="658457"/>
    <lineage>
        <taxon>Bacteria</taxon>
        <taxon>Pseudomonadati</taxon>
        <taxon>Pseudomonadota</taxon>
        <taxon>Gammaproteobacteria</taxon>
        <taxon>Pseudomonadales</taxon>
        <taxon>Pseudomonadaceae</taxon>
        <taxon>Ectopseudomonas</taxon>
    </lineage>
</organism>
<dbReference type="PANTHER" id="PTHR43233:SF1">
    <property type="entry name" value="FAMILY N-ACETYLTRANSFERASE, PUTATIVE (AFU_ORTHOLOGUE AFUA_6G03350)-RELATED"/>
    <property type="match status" value="1"/>
</dbReference>
<dbReference type="Gene3D" id="3.40.630.30">
    <property type="match status" value="1"/>
</dbReference>
<dbReference type="EMBL" id="FOWP01000007">
    <property type="protein sequence ID" value="SFP25434.1"/>
    <property type="molecule type" value="Genomic_DNA"/>
</dbReference>
<dbReference type="InterPro" id="IPR016181">
    <property type="entry name" value="Acyl_CoA_acyltransferase"/>
</dbReference>
<dbReference type="Pfam" id="PF13673">
    <property type="entry name" value="Acetyltransf_10"/>
    <property type="match status" value="1"/>
</dbReference>
<evidence type="ECO:0000313" key="3">
    <source>
        <dbReference type="Proteomes" id="UP000182400"/>
    </source>
</evidence>
<feature type="domain" description="N-acetyltransferase" evidence="1">
    <location>
        <begin position="25"/>
        <end position="163"/>
    </location>
</feature>
<proteinExistence type="predicted"/>
<protein>
    <submittedName>
        <fullName evidence="2">Acetyltransferase (GNAT) domain-containing protein</fullName>
    </submittedName>
</protein>
<dbReference type="Proteomes" id="UP000182400">
    <property type="component" value="Unassembled WGS sequence"/>
</dbReference>
<evidence type="ECO:0000313" key="2">
    <source>
        <dbReference type="EMBL" id="SFP25434.1"/>
    </source>
</evidence>
<dbReference type="AlphaFoldDB" id="A0A1I5NUG8"/>
<dbReference type="RefSeq" id="WP_244154412.1">
    <property type="nucleotide sequence ID" value="NZ_FOWP01000007.1"/>
</dbReference>
<reference evidence="2 3" key="1">
    <citation type="submission" date="2016-10" db="EMBL/GenBank/DDBJ databases">
        <authorList>
            <person name="de Groot N.N."/>
        </authorList>
    </citation>
    <scope>NUCLEOTIDE SEQUENCE [LARGE SCALE GENOMIC DNA]</scope>
    <source>
        <strain evidence="2 3">CCUG 59231</strain>
    </source>
</reference>
<dbReference type="PROSITE" id="PS51186">
    <property type="entry name" value="GNAT"/>
    <property type="match status" value="1"/>
</dbReference>
<dbReference type="SUPFAM" id="SSF55729">
    <property type="entry name" value="Acyl-CoA N-acyltransferases (Nat)"/>
    <property type="match status" value="1"/>
</dbReference>
<sequence length="164" mass="17629">MNPLRSLIGFKLAHKNASSSEIPLTMYTCLLETPSIQVYQALRVGSGLSAKTDEAAARGLPNSLFAVQILHGAQPVGMGRVIGDGGCFFQVVDIAVLREHQGKGLGKRIMGEIQRFIETQVPESGYVSLIADGPAQDLYAQFGFVHTAPRSVGMAYKRPRPADS</sequence>
<dbReference type="InterPro" id="IPR000182">
    <property type="entry name" value="GNAT_dom"/>
</dbReference>
<dbReference type="PANTHER" id="PTHR43233">
    <property type="entry name" value="FAMILY N-ACETYLTRANSFERASE, PUTATIVE (AFU_ORTHOLOGUE AFUA_6G03350)-RELATED"/>
    <property type="match status" value="1"/>
</dbReference>
<evidence type="ECO:0000259" key="1">
    <source>
        <dbReference type="PROSITE" id="PS51186"/>
    </source>
</evidence>